<dbReference type="EMBL" id="RCVM01000014">
    <property type="protein sequence ID" value="RLY02519.1"/>
    <property type="molecule type" value="Genomic_DNA"/>
</dbReference>
<protein>
    <submittedName>
        <fullName evidence="3">Competence protein CoiA</fullName>
    </submittedName>
</protein>
<dbReference type="Pfam" id="PF25164">
    <property type="entry name" value="CoiA_N"/>
    <property type="match status" value="1"/>
</dbReference>
<dbReference type="InterPro" id="IPR021176">
    <property type="entry name" value="Competence-induced_CoiA"/>
</dbReference>
<evidence type="ECO:0000259" key="2">
    <source>
        <dbReference type="Pfam" id="PF25164"/>
    </source>
</evidence>
<comment type="caution">
    <text evidence="3">The sequence shown here is derived from an EMBL/GenBank/DDBJ whole genome shotgun (WGS) entry which is preliminary data.</text>
</comment>
<dbReference type="PIRSF" id="PIRSF007487">
    <property type="entry name" value="Competence-induced_CoiA_bac"/>
    <property type="match status" value="1"/>
</dbReference>
<dbReference type="InterPro" id="IPR010330">
    <property type="entry name" value="CoiA_nuc"/>
</dbReference>
<name>A0A3L9DSF0_9STRE</name>
<gene>
    <name evidence="3" type="ORF">EAF07_07305</name>
</gene>
<evidence type="ECO:0000259" key="1">
    <source>
        <dbReference type="Pfam" id="PF06054"/>
    </source>
</evidence>
<sequence length="317" mass="37406">MLIAQNGQGDLVNLLEDVPQRQEFFCPACHQSVRLKNGKVMRPHFAHINLKSCAFFQENESDEHLTLKAELFANLSKHAVVQVEKILPDLGQIADLFVGEKLALEVQCSRLSEARLRERTNNYHQAGYQVLWLLGEKLWLGKKMSRLQKQFLYFSQNMGFHYWELDLKKRCIRLKYLIYEDLEGHLSYLEKSCSFEQDILDFLRLPYKRQCLSYYEKRQNQQILSVIQRGLMARNPRWLSRQAEIYACGGNLLAQSIDDFFPQIRPIESKEGFCQIRSDLSQFSSAFFQYYQKQKDRECQILYPPVFYDNACKNKIK</sequence>
<evidence type="ECO:0000313" key="4">
    <source>
        <dbReference type="Proteomes" id="UP000279194"/>
    </source>
</evidence>
<dbReference type="AlphaFoldDB" id="A0A3L9DSF0"/>
<feature type="domain" description="Competence protein CoiA-like N-terminal" evidence="2">
    <location>
        <begin position="16"/>
        <end position="56"/>
    </location>
</feature>
<organism evidence="3 4">
    <name type="scientific">Streptococcus hillyeri</name>
    <dbReference type="NCBI Taxonomy" id="2282420"/>
    <lineage>
        <taxon>Bacteria</taxon>
        <taxon>Bacillati</taxon>
        <taxon>Bacillota</taxon>
        <taxon>Bacilli</taxon>
        <taxon>Lactobacillales</taxon>
        <taxon>Streptococcaceae</taxon>
        <taxon>Streptococcus</taxon>
    </lineage>
</organism>
<dbReference type="Pfam" id="PF06054">
    <property type="entry name" value="CoiA_nuc"/>
    <property type="match status" value="1"/>
</dbReference>
<accession>A0A3L9DSF0</accession>
<reference evidence="3 4" key="1">
    <citation type="submission" date="2018-10" db="EMBL/GenBank/DDBJ databases">
        <title>Streptococcus hillyeri sp. nov., isolated from equine tracheal sample.</title>
        <authorList>
            <person name="Macfadyen A.C."/>
            <person name="Waller A."/>
            <person name="Paterson G.K."/>
        </authorList>
    </citation>
    <scope>NUCLEOTIDE SEQUENCE [LARGE SCALE GENOMIC DNA]</scope>
    <source>
        <strain evidence="3 4">28462</strain>
    </source>
</reference>
<keyword evidence="4" id="KW-1185">Reference proteome</keyword>
<proteinExistence type="predicted"/>
<dbReference type="OrthoDB" id="3784230at2"/>
<dbReference type="Proteomes" id="UP000279194">
    <property type="component" value="Unassembled WGS sequence"/>
</dbReference>
<evidence type="ECO:0000313" key="3">
    <source>
        <dbReference type="EMBL" id="RLY02519.1"/>
    </source>
</evidence>
<feature type="domain" description="Competence protein CoiA nuclease-like" evidence="1">
    <location>
        <begin position="60"/>
        <end position="178"/>
    </location>
</feature>
<dbReference type="InterPro" id="IPR057253">
    <property type="entry name" value="CoiA-like_N"/>
</dbReference>
<dbReference type="RefSeq" id="WP_121835925.1">
    <property type="nucleotide sequence ID" value="NZ_CP163513.1"/>
</dbReference>